<keyword evidence="2 3" id="KW-0539">Nucleus</keyword>
<dbReference type="Gene3D" id="1.10.10.60">
    <property type="entry name" value="Homeodomain-like"/>
    <property type="match status" value="1"/>
</dbReference>
<keyword evidence="6" id="KW-1185">Reference proteome</keyword>
<feature type="non-terminal residue" evidence="5">
    <location>
        <position position="1"/>
    </location>
</feature>
<reference evidence="5 6" key="1">
    <citation type="submission" date="2014-11" db="EMBL/GenBank/DDBJ databases">
        <title>Genetic blueprint of the zoonotic pathogen Toxocara canis.</title>
        <authorList>
            <person name="Zhu X.-Q."/>
            <person name="Korhonen P.K."/>
            <person name="Cai H."/>
            <person name="Young N.D."/>
            <person name="Nejsum P."/>
            <person name="von Samson-Himmelstjerna G."/>
            <person name="Boag P.R."/>
            <person name="Tan P."/>
            <person name="Li Q."/>
            <person name="Min J."/>
            <person name="Yang Y."/>
            <person name="Wang X."/>
            <person name="Fang X."/>
            <person name="Hall R.S."/>
            <person name="Hofmann A."/>
            <person name="Sternberg P.W."/>
            <person name="Jex A.R."/>
            <person name="Gasser R.B."/>
        </authorList>
    </citation>
    <scope>NUCLEOTIDE SEQUENCE [LARGE SCALE GENOMIC DNA]</scope>
    <source>
        <strain evidence="5">PN_DK_2014</strain>
    </source>
</reference>
<evidence type="ECO:0000313" key="6">
    <source>
        <dbReference type="Proteomes" id="UP000031036"/>
    </source>
</evidence>
<feature type="domain" description="Homeobox" evidence="4">
    <location>
        <begin position="1"/>
        <end position="38"/>
    </location>
</feature>
<sequence length="74" mass="8366">LSRYPPTPTIERISEATGLQVAEVRRWFANRRREERGQLKGIKIQELVHLVSSASSSSNLQNADAEEFSKVVID</sequence>
<evidence type="ECO:0000256" key="2">
    <source>
        <dbReference type="PROSITE-ProRule" id="PRU00108"/>
    </source>
</evidence>
<dbReference type="GO" id="GO:0005634">
    <property type="term" value="C:nucleus"/>
    <property type="evidence" value="ECO:0007669"/>
    <property type="project" value="UniProtKB-SubCell"/>
</dbReference>
<organism evidence="5 6">
    <name type="scientific">Toxocara canis</name>
    <name type="common">Canine roundworm</name>
    <dbReference type="NCBI Taxonomy" id="6265"/>
    <lineage>
        <taxon>Eukaryota</taxon>
        <taxon>Metazoa</taxon>
        <taxon>Ecdysozoa</taxon>
        <taxon>Nematoda</taxon>
        <taxon>Chromadorea</taxon>
        <taxon>Rhabditida</taxon>
        <taxon>Spirurina</taxon>
        <taxon>Ascaridomorpha</taxon>
        <taxon>Ascaridoidea</taxon>
        <taxon>Toxocaridae</taxon>
        <taxon>Toxocara</taxon>
    </lineage>
</organism>
<feature type="DNA-binding region" description="Homeobox" evidence="2">
    <location>
        <begin position="3"/>
        <end position="39"/>
    </location>
</feature>
<dbReference type="AlphaFoldDB" id="A0A0B2VQ53"/>
<dbReference type="SUPFAM" id="SSF46689">
    <property type="entry name" value="Homeodomain-like"/>
    <property type="match status" value="1"/>
</dbReference>
<dbReference type="InterPro" id="IPR009057">
    <property type="entry name" value="Homeodomain-like_sf"/>
</dbReference>
<dbReference type="InterPro" id="IPR001356">
    <property type="entry name" value="HD"/>
</dbReference>
<dbReference type="Proteomes" id="UP000031036">
    <property type="component" value="Unassembled WGS sequence"/>
</dbReference>
<comment type="caution">
    <text evidence="5">The sequence shown here is derived from an EMBL/GenBank/DDBJ whole genome shotgun (WGS) entry which is preliminary data.</text>
</comment>
<dbReference type="EMBL" id="JPKZ01001188">
    <property type="protein sequence ID" value="KHN83484.1"/>
    <property type="molecule type" value="Genomic_DNA"/>
</dbReference>
<evidence type="ECO:0000259" key="4">
    <source>
        <dbReference type="PROSITE" id="PS50071"/>
    </source>
</evidence>
<protein>
    <recommendedName>
        <fullName evidence="4">Homeobox domain-containing protein</fullName>
    </recommendedName>
</protein>
<dbReference type="PROSITE" id="PS50071">
    <property type="entry name" value="HOMEOBOX_2"/>
    <property type="match status" value="1"/>
</dbReference>
<gene>
    <name evidence="5" type="ORF">Tcan_06258</name>
</gene>
<name>A0A0B2VQ53_TOXCA</name>
<evidence type="ECO:0000313" key="5">
    <source>
        <dbReference type="EMBL" id="KHN83484.1"/>
    </source>
</evidence>
<accession>A0A0B2VQ53</accession>
<dbReference type="CDD" id="cd00086">
    <property type="entry name" value="homeodomain"/>
    <property type="match status" value="1"/>
</dbReference>
<evidence type="ECO:0000256" key="3">
    <source>
        <dbReference type="RuleBase" id="RU000682"/>
    </source>
</evidence>
<evidence type="ECO:0000256" key="1">
    <source>
        <dbReference type="ARBA" id="ARBA00004123"/>
    </source>
</evidence>
<keyword evidence="2 3" id="KW-0238">DNA-binding</keyword>
<dbReference type="Pfam" id="PF00046">
    <property type="entry name" value="Homeodomain"/>
    <property type="match status" value="1"/>
</dbReference>
<proteinExistence type="predicted"/>
<dbReference type="GO" id="GO:0003677">
    <property type="term" value="F:DNA binding"/>
    <property type="evidence" value="ECO:0007669"/>
    <property type="project" value="UniProtKB-UniRule"/>
</dbReference>
<keyword evidence="2 3" id="KW-0371">Homeobox</keyword>
<comment type="subcellular location">
    <subcellularLocation>
        <location evidence="1 2 3">Nucleus</location>
    </subcellularLocation>
</comment>